<dbReference type="Pfam" id="PF14832">
    <property type="entry name" value="Tautomerase_3"/>
    <property type="match status" value="1"/>
</dbReference>
<evidence type="ECO:0000313" key="3">
    <source>
        <dbReference type="Proteomes" id="UP000240883"/>
    </source>
</evidence>
<dbReference type="Proteomes" id="UP000240883">
    <property type="component" value="Unassembled WGS sequence"/>
</dbReference>
<dbReference type="InterPro" id="IPR028116">
    <property type="entry name" value="Cis-CaaD-like"/>
</dbReference>
<proteinExistence type="predicted"/>
<dbReference type="InterPro" id="IPR014347">
    <property type="entry name" value="Tautomerase/MIF_sf"/>
</dbReference>
<dbReference type="AlphaFoldDB" id="A0A2T2NT07"/>
<dbReference type="Gene3D" id="3.30.429.10">
    <property type="entry name" value="Macrophage Migration Inhibitory Factor"/>
    <property type="match status" value="1"/>
</dbReference>
<dbReference type="OrthoDB" id="2129288at2759"/>
<dbReference type="EMBL" id="KZ678133">
    <property type="protein sequence ID" value="PSN68543.1"/>
    <property type="molecule type" value="Genomic_DNA"/>
</dbReference>
<accession>A0A2T2NT07</accession>
<feature type="domain" description="Tautomerase cis-CaaD-like" evidence="1">
    <location>
        <begin position="1"/>
        <end position="151"/>
    </location>
</feature>
<protein>
    <recommendedName>
        <fullName evidence="1">Tautomerase cis-CaaD-like domain-containing protein</fullName>
    </recommendedName>
</protein>
<evidence type="ECO:0000313" key="2">
    <source>
        <dbReference type="EMBL" id="PSN68543.1"/>
    </source>
</evidence>
<keyword evidence="3" id="KW-1185">Reference proteome</keyword>
<gene>
    <name evidence="2" type="ORF">BS50DRAFT_663112</name>
</gene>
<evidence type="ECO:0000259" key="1">
    <source>
        <dbReference type="Pfam" id="PF14832"/>
    </source>
</evidence>
<name>A0A2T2NT07_CORCC</name>
<organism evidence="2 3">
    <name type="scientific">Corynespora cassiicola Philippines</name>
    <dbReference type="NCBI Taxonomy" id="1448308"/>
    <lineage>
        <taxon>Eukaryota</taxon>
        <taxon>Fungi</taxon>
        <taxon>Dikarya</taxon>
        <taxon>Ascomycota</taxon>
        <taxon>Pezizomycotina</taxon>
        <taxon>Dothideomycetes</taxon>
        <taxon>Pleosporomycetidae</taxon>
        <taxon>Pleosporales</taxon>
        <taxon>Corynesporascaceae</taxon>
        <taxon>Corynespora</taxon>
    </lineage>
</organism>
<reference evidence="2 3" key="1">
    <citation type="journal article" date="2018" name="Front. Microbiol.">
        <title>Genome-Wide Analysis of Corynespora cassiicola Leaf Fall Disease Putative Effectors.</title>
        <authorList>
            <person name="Lopez D."/>
            <person name="Ribeiro S."/>
            <person name="Label P."/>
            <person name="Fumanal B."/>
            <person name="Venisse J.S."/>
            <person name="Kohler A."/>
            <person name="de Oliveira R.R."/>
            <person name="Labutti K."/>
            <person name="Lipzen A."/>
            <person name="Lail K."/>
            <person name="Bauer D."/>
            <person name="Ohm R.A."/>
            <person name="Barry K.W."/>
            <person name="Spatafora J."/>
            <person name="Grigoriev I.V."/>
            <person name="Martin F.M."/>
            <person name="Pujade-Renaud V."/>
        </authorList>
    </citation>
    <scope>NUCLEOTIDE SEQUENCE [LARGE SCALE GENOMIC DNA]</scope>
    <source>
        <strain evidence="2 3">Philippines</strain>
    </source>
</reference>
<sequence length="165" mass="18538">MPLWHIYHPPTLFTDPAEREALSKDITEIYAKTPLPRFYVVVLFVPIEPSNMYVGGVSRPSVPKQENKPGPDSAKPFVRITIQNIARKVSTPEAIASFLSRVDAAIHPHIAAKSIDWEYSVVESSRDLWKINGLVPPLPNTPAERRWVEENVPTPYESEEGLLGN</sequence>